<protein>
    <submittedName>
        <fullName evidence="1">Stress response protein</fullName>
    </submittedName>
</protein>
<keyword evidence="2" id="KW-1185">Reference proteome</keyword>
<accession>A0A366UB66</accession>
<dbReference type="Pfam" id="PF10031">
    <property type="entry name" value="DUF2273"/>
    <property type="match status" value="1"/>
</dbReference>
<dbReference type="AlphaFoldDB" id="A0A366UB66"/>
<evidence type="ECO:0000313" key="2">
    <source>
        <dbReference type="Proteomes" id="UP000254807"/>
    </source>
</evidence>
<gene>
    <name evidence="1" type="primary">gapB_3</name>
    <name evidence="1" type="ORF">NCTC12360_03135</name>
</gene>
<dbReference type="Proteomes" id="UP000254807">
    <property type="component" value="Unassembled WGS sequence"/>
</dbReference>
<organism evidence="1 2">
    <name type="scientific">Enterococcus gallinarum</name>
    <dbReference type="NCBI Taxonomy" id="1353"/>
    <lineage>
        <taxon>Bacteria</taxon>
        <taxon>Bacillati</taxon>
        <taxon>Bacillota</taxon>
        <taxon>Bacilli</taxon>
        <taxon>Lactobacillales</taxon>
        <taxon>Enterococcaceae</taxon>
        <taxon>Enterococcus</taxon>
    </lineage>
</organism>
<dbReference type="EMBL" id="UFYW01000001">
    <property type="protein sequence ID" value="STD84591.1"/>
    <property type="molecule type" value="Genomic_DNA"/>
</dbReference>
<dbReference type="InterPro" id="IPR018730">
    <property type="entry name" value="DUF2273"/>
</dbReference>
<sequence length="65" mass="7529">MMNKWFEQNKIPVIFAALGLILAILFLTVGFLKTLLLLIFTALGGYLGFYLKEIGFFDQFQKPRR</sequence>
<reference evidence="1 2" key="1">
    <citation type="submission" date="2018-06" db="EMBL/GenBank/DDBJ databases">
        <authorList>
            <consortium name="Pathogen Informatics"/>
            <person name="Doyle S."/>
        </authorList>
    </citation>
    <scope>NUCLEOTIDE SEQUENCE [LARGE SCALE GENOMIC DNA]</scope>
    <source>
        <strain evidence="1 2">NCTC12360</strain>
    </source>
</reference>
<evidence type="ECO:0000313" key="1">
    <source>
        <dbReference type="EMBL" id="STD84591.1"/>
    </source>
</evidence>
<name>A0A366UB66_ENTGA</name>
<proteinExistence type="predicted"/>